<organism evidence="18 19">
    <name type="scientific">Mariprofundus micogutta</name>
    <dbReference type="NCBI Taxonomy" id="1921010"/>
    <lineage>
        <taxon>Bacteria</taxon>
        <taxon>Pseudomonadati</taxon>
        <taxon>Pseudomonadota</taxon>
        <taxon>Candidatius Mariprofundia</taxon>
        <taxon>Mariprofundales</taxon>
        <taxon>Mariprofundaceae</taxon>
        <taxon>Mariprofundus</taxon>
    </lineage>
</organism>
<evidence type="ECO:0000256" key="13">
    <source>
        <dbReference type="ARBA" id="ARBA00032850"/>
    </source>
</evidence>
<dbReference type="InterPro" id="IPR036034">
    <property type="entry name" value="PDZ_sf"/>
</dbReference>
<keyword evidence="7 16" id="KW-0732">Signal</keyword>
<dbReference type="Gene3D" id="2.30.42.10">
    <property type="match status" value="2"/>
</dbReference>
<dbReference type="Gene3D" id="2.40.10.120">
    <property type="match status" value="1"/>
</dbReference>
<evidence type="ECO:0000313" key="19">
    <source>
        <dbReference type="Proteomes" id="UP000231632"/>
    </source>
</evidence>
<keyword evidence="10 18" id="KW-0378">Hydrolase</keyword>
<evidence type="ECO:0000256" key="6">
    <source>
        <dbReference type="ARBA" id="ARBA00022670"/>
    </source>
</evidence>
<accession>A0A1L8CKY8</accession>
<keyword evidence="8" id="KW-0677">Repeat</keyword>
<dbReference type="FunFam" id="2.40.10.120:FF:000007">
    <property type="entry name" value="Periplasmic serine endoprotease DegP-like"/>
    <property type="match status" value="1"/>
</dbReference>
<dbReference type="GO" id="GO:0042597">
    <property type="term" value="C:periplasmic space"/>
    <property type="evidence" value="ECO:0007669"/>
    <property type="project" value="UniProtKB-SubCell"/>
</dbReference>
<evidence type="ECO:0000256" key="5">
    <source>
        <dbReference type="ARBA" id="ARBA00013958"/>
    </source>
</evidence>
<dbReference type="EMBL" id="BDFD01000003">
    <property type="protein sequence ID" value="GAV19574.1"/>
    <property type="molecule type" value="Genomic_DNA"/>
</dbReference>
<evidence type="ECO:0000259" key="17">
    <source>
        <dbReference type="PROSITE" id="PS50106"/>
    </source>
</evidence>
<dbReference type="InterPro" id="IPR009003">
    <property type="entry name" value="Peptidase_S1_PA"/>
</dbReference>
<reference evidence="18 19" key="1">
    <citation type="journal article" date="2017" name="Arch. Microbiol.">
        <title>Mariprofundus micogutta sp. nov., a novel iron-oxidizing zetaproteobacterium isolated from a deep-sea hydrothermal field at the Bayonnaise knoll of the Izu-Ogasawara arc, and a description of Mariprofundales ord. nov. and Zetaproteobacteria classis nov.</title>
        <authorList>
            <person name="Makita H."/>
            <person name="Tanaka E."/>
            <person name="Mitsunobu S."/>
            <person name="Miyazaki M."/>
            <person name="Nunoura T."/>
            <person name="Uematsu K."/>
            <person name="Takaki Y."/>
            <person name="Nishi S."/>
            <person name="Shimamura S."/>
            <person name="Takai K."/>
        </authorList>
    </citation>
    <scope>NUCLEOTIDE SEQUENCE [LARGE SCALE GENOMIC DNA]</scope>
    <source>
        <strain evidence="18 19">ET2</strain>
    </source>
</reference>
<keyword evidence="12" id="KW-0346">Stress response</keyword>
<keyword evidence="19" id="KW-1185">Reference proteome</keyword>
<evidence type="ECO:0000313" key="18">
    <source>
        <dbReference type="EMBL" id="GAV19574.1"/>
    </source>
</evidence>
<dbReference type="STRING" id="1921010.MMIC_P0521"/>
<feature type="binding site" evidence="15">
    <location>
        <position position="105"/>
    </location>
    <ligand>
        <name>substrate</name>
    </ligand>
</feature>
<feature type="active site" description="Charge relay system" evidence="14">
    <location>
        <position position="105"/>
    </location>
</feature>
<evidence type="ECO:0000256" key="15">
    <source>
        <dbReference type="PIRSR" id="PIRSR611782-2"/>
    </source>
</evidence>
<evidence type="ECO:0000256" key="12">
    <source>
        <dbReference type="ARBA" id="ARBA00023016"/>
    </source>
</evidence>
<dbReference type="SMART" id="SM00228">
    <property type="entry name" value="PDZ"/>
    <property type="match status" value="2"/>
</dbReference>
<dbReference type="AlphaFoldDB" id="A0A1L8CKY8"/>
<comment type="caution">
    <text evidence="18">The sequence shown here is derived from an EMBL/GenBank/DDBJ whole genome shotgun (WGS) entry which is preliminary data.</text>
</comment>
<evidence type="ECO:0000256" key="1">
    <source>
        <dbReference type="ARBA" id="ARBA00001772"/>
    </source>
</evidence>
<feature type="active site" description="Charge relay system" evidence="14">
    <location>
        <position position="135"/>
    </location>
</feature>
<dbReference type="NCBIfam" id="TIGR02037">
    <property type="entry name" value="degP_htrA_DO"/>
    <property type="match status" value="1"/>
</dbReference>
<keyword evidence="6 18" id="KW-0645">Protease</keyword>
<name>A0A1L8CKY8_9PROT</name>
<gene>
    <name evidence="18" type="ORF">MMIC_P0521</name>
</gene>
<comment type="similarity">
    <text evidence="3">Belongs to the peptidase S1C family.</text>
</comment>
<dbReference type="GO" id="GO:0004252">
    <property type="term" value="F:serine-type endopeptidase activity"/>
    <property type="evidence" value="ECO:0007669"/>
    <property type="project" value="InterPro"/>
</dbReference>
<feature type="domain" description="PDZ" evidence="17">
    <location>
        <begin position="267"/>
        <end position="343"/>
    </location>
</feature>
<feature type="binding site" evidence="15">
    <location>
        <position position="135"/>
    </location>
    <ligand>
        <name>substrate</name>
    </ligand>
</feature>
<feature type="domain" description="PDZ" evidence="17">
    <location>
        <begin position="360"/>
        <end position="431"/>
    </location>
</feature>
<dbReference type="PROSITE" id="PS50106">
    <property type="entry name" value="PDZ"/>
    <property type="match status" value="2"/>
</dbReference>
<evidence type="ECO:0000256" key="10">
    <source>
        <dbReference type="ARBA" id="ARBA00022801"/>
    </source>
</evidence>
<dbReference type="FunFam" id="2.40.10.10:FF:000001">
    <property type="entry name" value="Periplasmic serine protease DegS"/>
    <property type="match status" value="1"/>
</dbReference>
<dbReference type="SUPFAM" id="SSF50156">
    <property type="entry name" value="PDZ domain-like"/>
    <property type="match status" value="2"/>
</dbReference>
<evidence type="ECO:0000256" key="7">
    <source>
        <dbReference type="ARBA" id="ARBA00022729"/>
    </source>
</evidence>
<evidence type="ECO:0000256" key="14">
    <source>
        <dbReference type="PIRSR" id="PIRSR611782-1"/>
    </source>
</evidence>
<feature type="chain" id="PRO_5038750718" description="Probable periplasmic serine endoprotease DegP-like" evidence="16">
    <location>
        <begin position="24"/>
        <end position="471"/>
    </location>
</feature>
<dbReference type="Pfam" id="PF13180">
    <property type="entry name" value="PDZ_2"/>
    <property type="match status" value="2"/>
</dbReference>
<dbReference type="Pfam" id="PF13365">
    <property type="entry name" value="Trypsin_2"/>
    <property type="match status" value="1"/>
</dbReference>
<dbReference type="GO" id="GO:0006508">
    <property type="term" value="P:proteolysis"/>
    <property type="evidence" value="ECO:0007669"/>
    <property type="project" value="UniProtKB-KW"/>
</dbReference>
<dbReference type="PANTHER" id="PTHR22939:SF130">
    <property type="entry name" value="PERIPLASMIC SERINE ENDOPROTEASE DEGP-LIKE-RELATED"/>
    <property type="match status" value="1"/>
</dbReference>
<evidence type="ECO:0000256" key="16">
    <source>
        <dbReference type="SAM" id="SignalP"/>
    </source>
</evidence>
<dbReference type="InterPro" id="IPR001478">
    <property type="entry name" value="PDZ"/>
</dbReference>
<sequence length="471" mass="50166">MSYFRVMVPMFVAAVMWVSSAHAMPESFADLAAEQADSVVNISTTQHAKQRMQGMPPGMQLPQGSPFNDFFNDFLRNMPQQQQEKHSLGTGFIISADGYVVTNNHVVDGADEVIVKMRDGTEHEAKVIGADSKLDVALLKIKAKGLKKVKIGNSEALRVGDWAVAIGNPFGLSQTVTAGIVSAKGRVIGSGPYDDFIQTDAAINPGNSGGPLFNTRGEVVGINTAIYSRSGGNNGIGFAIPINLAKPILDELKEKGHVTRARLGVHIADINKETAKALGLKSRDGALVPQVEAGSAADKAGIRAGDVIVSIDGTPIRKAHDLPIKVARHAPGDKVKIGIIRDGKAKVITVKVEAMPDEQTAQNGNSSSGVSKVRLGMVLENLTSDLAARLQTRVKKGVVVSQIQQGLPASRAGLQRGDVIYRINGSDIKNMASFSKMAGQFKPGDVLRVMLDRRGDQVFALIKLPKSKADR</sequence>
<proteinExistence type="inferred from homology"/>
<keyword evidence="11" id="KW-0720">Serine protease</keyword>
<comment type="subcellular location">
    <subcellularLocation>
        <location evidence="2">Periplasm</location>
    </subcellularLocation>
</comment>
<feature type="active site" description="Charge relay system" evidence="14">
    <location>
        <position position="208"/>
    </location>
</feature>
<dbReference type="Proteomes" id="UP000231632">
    <property type="component" value="Unassembled WGS sequence"/>
</dbReference>
<dbReference type="PRINTS" id="PR00834">
    <property type="entry name" value="PROTEASES2C"/>
</dbReference>
<feature type="binding site" evidence="15">
    <location>
        <begin position="206"/>
        <end position="208"/>
    </location>
    <ligand>
        <name>substrate</name>
    </ligand>
</feature>
<feature type="signal peptide" evidence="16">
    <location>
        <begin position="1"/>
        <end position="23"/>
    </location>
</feature>
<dbReference type="PANTHER" id="PTHR22939">
    <property type="entry name" value="SERINE PROTEASE FAMILY S1C HTRA-RELATED"/>
    <property type="match status" value="1"/>
</dbReference>
<keyword evidence="9" id="KW-0574">Periplasm</keyword>
<dbReference type="CDD" id="cd10839">
    <property type="entry name" value="cpPDZ1_DegP-like"/>
    <property type="match status" value="1"/>
</dbReference>
<evidence type="ECO:0000256" key="4">
    <source>
        <dbReference type="ARBA" id="ARBA00013035"/>
    </source>
</evidence>
<dbReference type="InterPro" id="IPR001940">
    <property type="entry name" value="Peptidase_S1C"/>
</dbReference>
<evidence type="ECO:0000256" key="11">
    <source>
        <dbReference type="ARBA" id="ARBA00022825"/>
    </source>
</evidence>
<comment type="catalytic activity">
    <reaction evidence="1">
        <text>Acts on substrates that are at least partially unfolded. The cleavage site P1 residue is normally between a pair of hydrophobic residues, such as Val-|-Val.</text>
        <dbReference type="EC" id="3.4.21.107"/>
    </reaction>
</comment>
<evidence type="ECO:0000256" key="9">
    <source>
        <dbReference type="ARBA" id="ARBA00022764"/>
    </source>
</evidence>
<evidence type="ECO:0000256" key="2">
    <source>
        <dbReference type="ARBA" id="ARBA00004418"/>
    </source>
</evidence>
<evidence type="ECO:0000256" key="8">
    <source>
        <dbReference type="ARBA" id="ARBA00022737"/>
    </source>
</evidence>
<dbReference type="RefSeq" id="WP_227819318.1">
    <property type="nucleotide sequence ID" value="NZ_BDFD01000003.1"/>
</dbReference>
<dbReference type="EC" id="3.4.21.107" evidence="4"/>
<dbReference type="SUPFAM" id="SSF50494">
    <property type="entry name" value="Trypsin-like serine proteases"/>
    <property type="match status" value="1"/>
</dbReference>
<dbReference type="InterPro" id="IPR011782">
    <property type="entry name" value="Pept_S1C_Do"/>
</dbReference>
<evidence type="ECO:0000256" key="3">
    <source>
        <dbReference type="ARBA" id="ARBA00010541"/>
    </source>
</evidence>
<protein>
    <recommendedName>
        <fullName evidence="5">Probable periplasmic serine endoprotease DegP-like</fullName>
        <ecNumber evidence="4">3.4.21.107</ecNumber>
    </recommendedName>
    <alternativeName>
        <fullName evidence="13">Protease Do</fullName>
    </alternativeName>
</protein>